<dbReference type="KEGG" id="tad:TRIADDRAFT_25477"/>
<dbReference type="Pfam" id="PF00514">
    <property type="entry name" value="Arm"/>
    <property type="match status" value="8"/>
</dbReference>
<dbReference type="SUPFAM" id="SSF48371">
    <property type="entry name" value="ARM repeat"/>
    <property type="match status" value="1"/>
</dbReference>
<sequence>MPGSLENSRLKSFKNKGKDDRELRRRRNEVSIELRKNKRDEQVLKRRNVNLSTEVTCNPLSETTNNQVCKINDPSSVETQMLAVQSARKILSRERHPPVESVIKAGLVPKFVEFLSCNDNPTLQFEAAWALTNIASGTSDQTKVVIDSGAVPHFVKLLSSTYANVCEQAIWALGNIAGDGPKARDLVIRCDVIPAMLRITTPDKPVTFLRNATWTLSNLCRNKNPPPPFEAVREILPLLAQLLHADDKEISTDACWALSYITDGPNEKIENVIRSGVCPRLVSLLASTELSLLTPALRTIGNIVTGNDTQTQAILDLQGHYCLALLLKHQKASVQKETAWTISNIAAGNQQQIQALINANIIPQLVETLRNSDFKTKKECAWAVNNFTAGGTVDQVSYLVQCGVIKPLCDLLSSMEPKIIIVALEGLRNILNVADKVKQAEPICLSIEEEGGLDKMEALQTHDNDQVYQLISDIMDKYFPDVVKTLLMLLCL</sequence>
<dbReference type="CTD" id="6754207"/>
<feature type="domain" description="IBB" evidence="8">
    <location>
        <begin position="1"/>
        <end position="56"/>
    </location>
</feature>
<dbReference type="PANTHER" id="PTHR23316">
    <property type="entry name" value="IMPORTIN ALPHA"/>
    <property type="match status" value="1"/>
</dbReference>
<feature type="region of interest" description="Disordered" evidence="7">
    <location>
        <begin position="1"/>
        <end position="24"/>
    </location>
</feature>
<dbReference type="InterPro" id="IPR011989">
    <property type="entry name" value="ARM-like"/>
</dbReference>
<keyword evidence="2 5" id="KW-0813">Transport</keyword>
<dbReference type="Pfam" id="PF16186">
    <property type="entry name" value="Arm_3"/>
    <property type="match status" value="1"/>
</dbReference>
<reference evidence="9 10" key="1">
    <citation type="journal article" date="2008" name="Nature">
        <title>The Trichoplax genome and the nature of placozoans.</title>
        <authorList>
            <person name="Srivastava M."/>
            <person name="Begovic E."/>
            <person name="Chapman J."/>
            <person name="Putnam N.H."/>
            <person name="Hellsten U."/>
            <person name="Kawashima T."/>
            <person name="Kuo A."/>
            <person name="Mitros T."/>
            <person name="Salamov A."/>
            <person name="Carpenter M.L."/>
            <person name="Signorovitch A.Y."/>
            <person name="Moreno M.A."/>
            <person name="Kamm K."/>
            <person name="Grimwood J."/>
            <person name="Schmutz J."/>
            <person name="Shapiro H."/>
            <person name="Grigoriev I.V."/>
            <person name="Buss L.W."/>
            <person name="Schierwater B."/>
            <person name="Dellaporta S.L."/>
            <person name="Rokhsar D.S."/>
        </authorList>
    </citation>
    <scope>NUCLEOTIDE SEQUENCE [LARGE SCALE GENOMIC DNA]</scope>
    <source>
        <strain evidence="9 10">Grell-BS-1999</strain>
    </source>
</reference>
<dbReference type="HOGENOM" id="CLU_018084_6_1_1"/>
<evidence type="ECO:0000256" key="5">
    <source>
        <dbReference type="PIRNR" id="PIRNR005673"/>
    </source>
</evidence>
<dbReference type="STRING" id="10228.B3RWB9"/>
<comment type="similarity">
    <text evidence="1 5">Belongs to the importin alpha family.</text>
</comment>
<dbReference type="InParanoid" id="B3RWB9"/>
<dbReference type="Pfam" id="PF01749">
    <property type="entry name" value="IBB"/>
    <property type="match status" value="1"/>
</dbReference>
<dbReference type="PhylomeDB" id="B3RWB9"/>
<dbReference type="RefSeq" id="XP_002112994.1">
    <property type="nucleotide sequence ID" value="XM_002112958.1"/>
</dbReference>
<keyword evidence="4 5" id="KW-0653">Protein transport</keyword>
<dbReference type="FunFam" id="1.25.10.10:FF:000009">
    <property type="entry name" value="Importin subunit alpha"/>
    <property type="match status" value="1"/>
</dbReference>
<evidence type="ECO:0000256" key="4">
    <source>
        <dbReference type="ARBA" id="ARBA00022927"/>
    </source>
</evidence>
<keyword evidence="10" id="KW-1185">Reference proteome</keyword>
<evidence type="ECO:0000256" key="6">
    <source>
        <dbReference type="PROSITE-ProRule" id="PRU00259"/>
    </source>
</evidence>
<dbReference type="InterPro" id="IPR036975">
    <property type="entry name" value="Importin-a_IBB_sf"/>
</dbReference>
<accession>B3RWB9</accession>
<evidence type="ECO:0000256" key="1">
    <source>
        <dbReference type="ARBA" id="ARBA00010394"/>
    </source>
</evidence>
<dbReference type="EMBL" id="DS985245">
    <property type="protein sequence ID" value="EDV25104.1"/>
    <property type="molecule type" value="Genomic_DNA"/>
</dbReference>
<dbReference type="InterPro" id="IPR000225">
    <property type="entry name" value="Armadillo"/>
</dbReference>
<evidence type="ECO:0000256" key="3">
    <source>
        <dbReference type="ARBA" id="ARBA00022737"/>
    </source>
</evidence>
<protein>
    <recommendedName>
        <fullName evidence="5">Importin subunit alpha</fullName>
    </recommendedName>
</protein>
<dbReference type="PROSITE" id="PS51214">
    <property type="entry name" value="IBB"/>
    <property type="match status" value="1"/>
</dbReference>
<dbReference type="Gene3D" id="1.20.5.690">
    <property type="entry name" value="Importin-alpha, importin-beta-binding domain"/>
    <property type="match status" value="1"/>
</dbReference>
<dbReference type="GO" id="GO:0008139">
    <property type="term" value="F:nuclear localization sequence binding"/>
    <property type="evidence" value="ECO:0000318"/>
    <property type="project" value="GO_Central"/>
</dbReference>
<dbReference type="GO" id="GO:0061608">
    <property type="term" value="F:nuclear import signal receptor activity"/>
    <property type="evidence" value="ECO:0000318"/>
    <property type="project" value="GO_Central"/>
</dbReference>
<evidence type="ECO:0000313" key="10">
    <source>
        <dbReference type="Proteomes" id="UP000009022"/>
    </source>
</evidence>
<dbReference type="OMA" id="CVIEHNA"/>
<dbReference type="Gene3D" id="1.25.10.10">
    <property type="entry name" value="Leucine-rich Repeat Variant"/>
    <property type="match status" value="1"/>
</dbReference>
<dbReference type="InterPro" id="IPR016024">
    <property type="entry name" value="ARM-type_fold"/>
</dbReference>
<dbReference type="AlphaFoldDB" id="B3RWB9"/>
<evidence type="ECO:0000259" key="8">
    <source>
        <dbReference type="PROSITE" id="PS51214"/>
    </source>
</evidence>
<dbReference type="Proteomes" id="UP000009022">
    <property type="component" value="Unassembled WGS sequence"/>
</dbReference>
<dbReference type="GO" id="GO:0005737">
    <property type="term" value="C:cytoplasm"/>
    <property type="evidence" value="ECO:0007669"/>
    <property type="project" value="InterPro"/>
</dbReference>
<dbReference type="InterPro" id="IPR032413">
    <property type="entry name" value="Arm_3"/>
</dbReference>
<proteinExistence type="inferred from homology"/>
<keyword evidence="3" id="KW-0677">Repeat</keyword>
<dbReference type="GeneID" id="6754207"/>
<dbReference type="GO" id="GO:0005634">
    <property type="term" value="C:nucleus"/>
    <property type="evidence" value="ECO:0000318"/>
    <property type="project" value="GO_Central"/>
</dbReference>
<feature type="repeat" description="ARM" evidence="6">
    <location>
        <begin position="149"/>
        <end position="177"/>
    </location>
</feature>
<organism evidence="9 10">
    <name type="scientific">Trichoplax adhaerens</name>
    <name type="common">Trichoplax reptans</name>
    <dbReference type="NCBI Taxonomy" id="10228"/>
    <lineage>
        <taxon>Eukaryota</taxon>
        <taxon>Metazoa</taxon>
        <taxon>Placozoa</taxon>
        <taxon>Uniplacotomia</taxon>
        <taxon>Trichoplacea</taxon>
        <taxon>Trichoplacidae</taxon>
        <taxon>Trichoplax</taxon>
    </lineage>
</organism>
<dbReference type="PIRSF" id="PIRSF005673">
    <property type="entry name" value="Importin_alpha"/>
    <property type="match status" value="1"/>
</dbReference>
<evidence type="ECO:0000256" key="2">
    <source>
        <dbReference type="ARBA" id="ARBA00022448"/>
    </source>
</evidence>
<dbReference type="SMART" id="SM00185">
    <property type="entry name" value="ARM"/>
    <property type="match status" value="8"/>
</dbReference>
<evidence type="ECO:0000313" key="9">
    <source>
        <dbReference type="EMBL" id="EDV25104.1"/>
    </source>
</evidence>
<dbReference type="InterPro" id="IPR024931">
    <property type="entry name" value="Importin_alpha"/>
</dbReference>
<dbReference type="OrthoDB" id="29145at2759"/>
<dbReference type="InterPro" id="IPR002652">
    <property type="entry name" value="Importin-a_IBB"/>
</dbReference>
<feature type="repeat" description="ARM" evidence="6">
    <location>
        <begin position="106"/>
        <end position="149"/>
    </location>
</feature>
<dbReference type="GO" id="GO:0006607">
    <property type="term" value="P:NLS-bearing protein import into nucleus"/>
    <property type="evidence" value="ECO:0000318"/>
    <property type="project" value="GO_Central"/>
</dbReference>
<dbReference type="PROSITE" id="PS50176">
    <property type="entry name" value="ARM_REPEAT"/>
    <property type="match status" value="2"/>
</dbReference>
<name>B3RWB9_TRIAD</name>
<dbReference type="eggNOG" id="KOG0166">
    <property type="taxonomic scope" value="Eukaryota"/>
</dbReference>
<evidence type="ECO:0000256" key="7">
    <source>
        <dbReference type="SAM" id="MobiDB-lite"/>
    </source>
</evidence>
<gene>
    <name evidence="9" type="ORF">TRIADDRAFT_25477</name>
</gene>